<gene>
    <name evidence="3" type="ORF">EDE15_4829</name>
</gene>
<protein>
    <recommendedName>
        <fullName evidence="5">Dolichyl-phosphate-mannose-protein mannosyltransferase</fullName>
    </recommendedName>
</protein>
<sequence>MIRRIRCWFRDPLFLLALTASLLACAVQSGELGSSDTQHRLQSSHAFWTAEPPVFPQEYPEFGVHGREGKLQSWYGLGQSILLLPADVVGTYLEQLPAFANYNGNDPSVRNIFVSYTINILVSVLTSLVCFRFLRQLCFGVKQAVAGVLAVLLATTHLHYTQNMMENNYIFLLTLTGLSYQYEWLRTGKRRALIIGSSAFGLNLLTRLTTGMDLLAGALFLLFVLWFEGIRGRAFWNRCRTYMAIALPVYALFGLIDRLYQFYRFGSFFNTYVSVIAREARLRNPGLPAGYPFETPFSVGFLGALFAPQKSIFLFDPLLILMLLLAAILWKRFNPVIKAYVITTCLLLLAYISFYARYTVWSGDSAWGDRYVSTTVELIALVAIPLLLRHRYQVGKLIWILGIVLLAISTLIQIASLAFWLPLELYQMETPGNPTFVIALRMKNIVAFVLGTMDAWGLSNQAMTRDLWDYLHITTWNFLPFLLRRMGVAPAWAVNLAFEVWSMVLVALASVLWQIRRVLPKFSDVS</sequence>
<feature type="transmembrane region" description="Helical" evidence="1">
    <location>
        <begin position="492"/>
        <end position="513"/>
    </location>
</feature>
<feature type="transmembrane region" description="Helical" evidence="1">
    <location>
        <begin position="397"/>
        <end position="421"/>
    </location>
</feature>
<feature type="transmembrane region" description="Helical" evidence="1">
    <location>
        <begin position="214"/>
        <end position="230"/>
    </location>
</feature>
<feature type="signal peptide" evidence="2">
    <location>
        <begin position="1"/>
        <end position="26"/>
    </location>
</feature>
<evidence type="ECO:0000256" key="2">
    <source>
        <dbReference type="SAM" id="SignalP"/>
    </source>
</evidence>
<feature type="transmembrane region" description="Helical" evidence="1">
    <location>
        <begin position="112"/>
        <end position="131"/>
    </location>
</feature>
<accession>A0A428MQH6</accession>
<keyword evidence="1" id="KW-0472">Membrane</keyword>
<dbReference type="Proteomes" id="UP000269669">
    <property type="component" value="Unassembled WGS sequence"/>
</dbReference>
<feature type="transmembrane region" description="Helical" evidence="1">
    <location>
        <begin position="370"/>
        <end position="388"/>
    </location>
</feature>
<proteinExistence type="predicted"/>
<feature type="transmembrane region" description="Helical" evidence="1">
    <location>
        <begin position="312"/>
        <end position="330"/>
    </location>
</feature>
<reference evidence="3 4" key="1">
    <citation type="submission" date="2018-12" db="EMBL/GenBank/DDBJ databases">
        <title>Sequencing of bacterial isolates from soil warming experiment in Harvard Forest, Massachusetts, USA.</title>
        <authorList>
            <person name="Deangelis K."/>
        </authorList>
    </citation>
    <scope>NUCLEOTIDE SEQUENCE [LARGE SCALE GENOMIC DNA]</scope>
    <source>
        <strain evidence="3 4">EB153</strain>
    </source>
</reference>
<evidence type="ECO:0008006" key="5">
    <source>
        <dbReference type="Google" id="ProtNLM"/>
    </source>
</evidence>
<keyword evidence="1" id="KW-0812">Transmembrane</keyword>
<feature type="transmembrane region" description="Helical" evidence="1">
    <location>
        <begin position="337"/>
        <end position="358"/>
    </location>
</feature>
<dbReference type="RefSeq" id="WP_125487447.1">
    <property type="nucleotide sequence ID" value="NZ_RSDW01000001.1"/>
</dbReference>
<feature type="transmembrane region" description="Helical" evidence="1">
    <location>
        <begin position="143"/>
        <end position="162"/>
    </location>
</feature>
<dbReference type="OrthoDB" id="105071at2"/>
<evidence type="ECO:0000313" key="3">
    <source>
        <dbReference type="EMBL" id="RSL19177.1"/>
    </source>
</evidence>
<dbReference type="AlphaFoldDB" id="A0A428MQH6"/>
<dbReference type="EMBL" id="RSDW01000001">
    <property type="protein sequence ID" value="RSL19177.1"/>
    <property type="molecule type" value="Genomic_DNA"/>
</dbReference>
<name>A0A428MQH6_9BACT</name>
<keyword evidence="4" id="KW-1185">Reference proteome</keyword>
<comment type="caution">
    <text evidence="3">The sequence shown here is derived from an EMBL/GenBank/DDBJ whole genome shotgun (WGS) entry which is preliminary data.</text>
</comment>
<dbReference type="PROSITE" id="PS51257">
    <property type="entry name" value="PROKAR_LIPOPROTEIN"/>
    <property type="match status" value="1"/>
</dbReference>
<keyword evidence="2" id="KW-0732">Signal</keyword>
<evidence type="ECO:0000256" key="1">
    <source>
        <dbReference type="SAM" id="Phobius"/>
    </source>
</evidence>
<organism evidence="3 4">
    <name type="scientific">Edaphobacter aggregans</name>
    <dbReference type="NCBI Taxonomy" id="570835"/>
    <lineage>
        <taxon>Bacteria</taxon>
        <taxon>Pseudomonadati</taxon>
        <taxon>Acidobacteriota</taxon>
        <taxon>Terriglobia</taxon>
        <taxon>Terriglobales</taxon>
        <taxon>Acidobacteriaceae</taxon>
        <taxon>Edaphobacter</taxon>
    </lineage>
</organism>
<feature type="transmembrane region" description="Helical" evidence="1">
    <location>
        <begin position="242"/>
        <end position="260"/>
    </location>
</feature>
<feature type="chain" id="PRO_5019001881" description="Dolichyl-phosphate-mannose-protein mannosyltransferase" evidence="2">
    <location>
        <begin position="27"/>
        <end position="526"/>
    </location>
</feature>
<keyword evidence="1" id="KW-1133">Transmembrane helix</keyword>
<evidence type="ECO:0000313" key="4">
    <source>
        <dbReference type="Proteomes" id="UP000269669"/>
    </source>
</evidence>